<reference evidence="1" key="1">
    <citation type="submission" date="2019-04" db="EMBL/GenBank/DDBJ databases">
        <title>Microbes associate with the intestines of laboratory mice.</title>
        <authorList>
            <person name="Navarre W."/>
            <person name="Wong E."/>
            <person name="Huang K."/>
            <person name="Tropini C."/>
            <person name="Ng K."/>
            <person name="Yu B."/>
        </authorList>
    </citation>
    <scope>NUCLEOTIDE SEQUENCE</scope>
    <source>
        <strain evidence="1">NM04_E33</strain>
    </source>
</reference>
<proteinExistence type="predicted"/>
<sequence length="325" mass="35138">MRRLMPIVLVSMMSVALSATHGADDRHTAVCRIAEKAAAGDPKAMYDLAYMHDIGYDTIPVDSARSTALYRMAAQKGYLRAQNYLGFRYFKGEFVNRNVDSALFWLSKAADGGDMSAANNLGYLYFEGKEVERDYQKAFKWLSAASAAGVPPAQSLLADMLRIGLTSSPDTIKALELYSDAALHGIADADIKISEMMGRKWVTLPPDSALSLGLKYYTRNAPVTAVRLFENVAHTGNPHALALLGDAYSKGRGVSYNHQLSTSYFLKAALAGNPAAQFIIAELADIFPDAIPDSIPPAAYWYEKAAEAGISDAGAAEEALMNVSE</sequence>
<protein>
    <submittedName>
        <fullName evidence="1">Sel1 repeat family protein</fullName>
    </submittedName>
</protein>
<comment type="caution">
    <text evidence="1">The sequence shown here is derived from an EMBL/GenBank/DDBJ whole genome shotgun (WGS) entry which is preliminary data.</text>
</comment>
<dbReference type="Proteomes" id="UP000306319">
    <property type="component" value="Unassembled WGS sequence"/>
</dbReference>
<evidence type="ECO:0000313" key="2">
    <source>
        <dbReference type="Proteomes" id="UP000306319"/>
    </source>
</evidence>
<evidence type="ECO:0000313" key="1">
    <source>
        <dbReference type="EMBL" id="TGY76789.1"/>
    </source>
</evidence>
<keyword evidence="2" id="KW-1185">Reference proteome</keyword>
<organism evidence="1 2">
    <name type="scientific">Lepagella muris</name>
    <dbReference type="NCBI Taxonomy" id="3032870"/>
    <lineage>
        <taxon>Bacteria</taxon>
        <taxon>Pseudomonadati</taxon>
        <taxon>Bacteroidota</taxon>
        <taxon>Bacteroidia</taxon>
        <taxon>Bacteroidales</taxon>
        <taxon>Muribaculaceae</taxon>
        <taxon>Lepagella</taxon>
    </lineage>
</organism>
<dbReference type="EMBL" id="SRYB01000036">
    <property type="protein sequence ID" value="TGY76789.1"/>
    <property type="molecule type" value="Genomic_DNA"/>
</dbReference>
<accession>A0AC61RGG7</accession>
<name>A0AC61RGG7_9BACT</name>
<gene>
    <name evidence="1" type="ORF">E5331_17330</name>
</gene>